<dbReference type="InterPro" id="IPR016951">
    <property type="entry name" value="Haem_Oase_decyc_pln"/>
</dbReference>
<dbReference type="GO" id="GO:0004392">
    <property type="term" value="F:heme oxygenase (decyclizing) activity"/>
    <property type="evidence" value="ECO:0007669"/>
    <property type="project" value="InterPro"/>
</dbReference>
<dbReference type="CDD" id="cd19165">
    <property type="entry name" value="HemeO"/>
    <property type="match status" value="1"/>
</dbReference>
<dbReference type="PANTHER" id="PTHR35703">
    <property type="entry name" value="HEME OXYGENASE 1, CHLOROPLASTIC-RELATED"/>
    <property type="match status" value="1"/>
</dbReference>
<dbReference type="Gene3D" id="1.20.910.10">
    <property type="entry name" value="Heme oxygenase-like"/>
    <property type="match status" value="1"/>
</dbReference>
<reference evidence="2 3" key="2">
    <citation type="journal article" date="2013" name="Plant Cell Physiol.">
        <title>Rice Annotation Project Database (RAP-DB): an integrative and interactive database for rice genomics.</title>
        <authorList>
            <person name="Sakai H."/>
            <person name="Lee S.S."/>
            <person name="Tanaka T."/>
            <person name="Numa H."/>
            <person name="Kim J."/>
            <person name="Kawahara Y."/>
            <person name="Wakimoto H."/>
            <person name="Yang C.C."/>
            <person name="Iwamoto M."/>
            <person name="Abe T."/>
            <person name="Yamada Y."/>
            <person name="Muto A."/>
            <person name="Inokuchi H."/>
            <person name="Ikemura T."/>
            <person name="Matsumoto T."/>
            <person name="Sasaki T."/>
            <person name="Itoh T."/>
        </authorList>
    </citation>
    <scope>NUCLEOTIDE SEQUENCE [LARGE SCALE GENOMIC DNA]</scope>
    <source>
        <strain evidence="3">cv. Nipponbare</strain>
    </source>
</reference>
<dbReference type="PANTHER" id="PTHR35703:SF1">
    <property type="entry name" value="INACTIVE HEME OXYGENASE 2, CHLOROPLASTIC-RELATED"/>
    <property type="match status" value="1"/>
</dbReference>
<organism evidence="2 3">
    <name type="scientific">Oryza sativa subsp. japonica</name>
    <name type="common">Rice</name>
    <dbReference type="NCBI Taxonomy" id="39947"/>
    <lineage>
        <taxon>Eukaryota</taxon>
        <taxon>Viridiplantae</taxon>
        <taxon>Streptophyta</taxon>
        <taxon>Embryophyta</taxon>
        <taxon>Tracheophyta</taxon>
        <taxon>Spermatophyta</taxon>
        <taxon>Magnoliopsida</taxon>
        <taxon>Liliopsida</taxon>
        <taxon>Poales</taxon>
        <taxon>Poaceae</taxon>
        <taxon>BOP clade</taxon>
        <taxon>Oryzoideae</taxon>
        <taxon>Oryzeae</taxon>
        <taxon>Oryzinae</taxon>
        <taxon>Oryza</taxon>
        <taxon>Oryza sativa</taxon>
    </lineage>
</organism>
<dbReference type="Proteomes" id="UP000059680">
    <property type="component" value="Chromosome 3"/>
</dbReference>
<evidence type="ECO:0000256" key="1">
    <source>
        <dbReference type="ARBA" id="ARBA00006134"/>
    </source>
</evidence>
<dbReference type="GO" id="GO:0006788">
    <property type="term" value="P:heme oxidation"/>
    <property type="evidence" value="ECO:0007669"/>
    <property type="project" value="InterPro"/>
</dbReference>
<dbReference type="EMBL" id="AP014959">
    <property type="protein sequence ID" value="BAS84554.1"/>
    <property type="molecule type" value="Genomic_DNA"/>
</dbReference>
<feature type="non-terminal residue" evidence="2">
    <location>
        <position position="115"/>
    </location>
</feature>
<protein>
    <submittedName>
        <fullName evidence="2">Os03g0395000 protein</fullName>
    </submittedName>
</protein>
<keyword evidence="3" id="KW-1185">Reference proteome</keyword>
<evidence type="ECO:0000313" key="3">
    <source>
        <dbReference type="Proteomes" id="UP000059680"/>
    </source>
</evidence>
<dbReference type="SUPFAM" id="SSF48613">
    <property type="entry name" value="Heme oxygenase-like"/>
    <property type="match status" value="1"/>
</dbReference>
<dbReference type="Gramene" id="Os03t0395000-02">
    <property type="protein sequence ID" value="Os03t0395000-02"/>
    <property type="gene ID" value="Os03g0395000"/>
</dbReference>
<proteinExistence type="inferred from homology"/>
<dbReference type="AlphaFoldDB" id="A0A0P0VYF2"/>
<reference evidence="3" key="1">
    <citation type="journal article" date="2005" name="Nature">
        <title>The map-based sequence of the rice genome.</title>
        <authorList>
            <consortium name="International rice genome sequencing project (IRGSP)"/>
            <person name="Matsumoto T."/>
            <person name="Wu J."/>
            <person name="Kanamori H."/>
            <person name="Katayose Y."/>
            <person name="Fujisawa M."/>
            <person name="Namiki N."/>
            <person name="Mizuno H."/>
            <person name="Yamamoto K."/>
            <person name="Antonio B.A."/>
            <person name="Baba T."/>
            <person name="Sakata K."/>
            <person name="Nagamura Y."/>
            <person name="Aoki H."/>
            <person name="Arikawa K."/>
            <person name="Arita K."/>
            <person name="Bito T."/>
            <person name="Chiden Y."/>
            <person name="Fujitsuka N."/>
            <person name="Fukunaka R."/>
            <person name="Hamada M."/>
            <person name="Harada C."/>
            <person name="Hayashi A."/>
            <person name="Hijishita S."/>
            <person name="Honda M."/>
            <person name="Hosokawa S."/>
            <person name="Ichikawa Y."/>
            <person name="Idonuma A."/>
            <person name="Iijima M."/>
            <person name="Ikeda M."/>
            <person name="Ikeno M."/>
            <person name="Ito K."/>
            <person name="Ito S."/>
            <person name="Ito T."/>
            <person name="Ito Y."/>
            <person name="Ito Y."/>
            <person name="Iwabuchi A."/>
            <person name="Kamiya K."/>
            <person name="Karasawa W."/>
            <person name="Kurita K."/>
            <person name="Katagiri S."/>
            <person name="Kikuta A."/>
            <person name="Kobayashi H."/>
            <person name="Kobayashi N."/>
            <person name="Machita K."/>
            <person name="Maehara T."/>
            <person name="Masukawa M."/>
            <person name="Mizubayashi T."/>
            <person name="Mukai Y."/>
            <person name="Nagasaki H."/>
            <person name="Nagata Y."/>
            <person name="Naito S."/>
            <person name="Nakashima M."/>
            <person name="Nakama Y."/>
            <person name="Nakamichi Y."/>
            <person name="Nakamura M."/>
            <person name="Meguro A."/>
            <person name="Negishi M."/>
            <person name="Ohta I."/>
            <person name="Ohta T."/>
            <person name="Okamoto M."/>
            <person name="Ono N."/>
            <person name="Saji S."/>
            <person name="Sakaguchi M."/>
            <person name="Sakai K."/>
            <person name="Shibata M."/>
            <person name="Shimokawa T."/>
            <person name="Song J."/>
            <person name="Takazaki Y."/>
            <person name="Terasawa K."/>
            <person name="Tsugane M."/>
            <person name="Tsuji K."/>
            <person name="Ueda S."/>
            <person name="Waki K."/>
            <person name="Yamagata H."/>
            <person name="Yamamoto M."/>
            <person name="Yamamoto S."/>
            <person name="Yamane H."/>
            <person name="Yoshiki S."/>
            <person name="Yoshihara R."/>
            <person name="Yukawa K."/>
            <person name="Zhong H."/>
            <person name="Yano M."/>
            <person name="Yuan Q."/>
            <person name="Ouyang S."/>
            <person name="Liu J."/>
            <person name="Jones K.M."/>
            <person name="Gansberger K."/>
            <person name="Moffat K."/>
            <person name="Hill J."/>
            <person name="Bera J."/>
            <person name="Fadrosh D."/>
            <person name="Jin S."/>
            <person name="Johri S."/>
            <person name="Kim M."/>
            <person name="Overton L."/>
            <person name="Reardon M."/>
            <person name="Tsitrin T."/>
            <person name="Vuong H."/>
            <person name="Weaver B."/>
            <person name="Ciecko A."/>
            <person name="Tallon L."/>
            <person name="Jackson J."/>
            <person name="Pai G."/>
            <person name="Aken S.V."/>
            <person name="Utterback T."/>
            <person name="Reidmuller S."/>
            <person name="Feldblyum T."/>
            <person name="Hsiao J."/>
            <person name="Zismann V."/>
            <person name="Iobst S."/>
            <person name="de Vazeille A.R."/>
            <person name="Buell C.R."/>
            <person name="Ying K."/>
            <person name="Li Y."/>
            <person name="Lu T."/>
            <person name="Huang Y."/>
            <person name="Zhao Q."/>
            <person name="Feng Q."/>
            <person name="Zhang L."/>
            <person name="Zhu J."/>
            <person name="Weng Q."/>
            <person name="Mu J."/>
            <person name="Lu Y."/>
            <person name="Fan D."/>
            <person name="Liu Y."/>
            <person name="Guan J."/>
            <person name="Zhang Y."/>
            <person name="Yu S."/>
            <person name="Liu X."/>
            <person name="Zhang Y."/>
            <person name="Hong G."/>
            <person name="Han B."/>
            <person name="Choisne N."/>
            <person name="Demange N."/>
            <person name="Orjeda G."/>
            <person name="Samain S."/>
            <person name="Cattolico L."/>
            <person name="Pelletier E."/>
            <person name="Couloux A."/>
            <person name="Segurens B."/>
            <person name="Wincker P."/>
            <person name="D'Hont A."/>
            <person name="Scarpelli C."/>
            <person name="Weissenbach J."/>
            <person name="Salanoubat M."/>
            <person name="Quetier F."/>
            <person name="Yu Y."/>
            <person name="Kim H.R."/>
            <person name="Rambo T."/>
            <person name="Currie J."/>
            <person name="Collura K."/>
            <person name="Luo M."/>
            <person name="Yang T."/>
            <person name="Ammiraju J.S.S."/>
            <person name="Engler F."/>
            <person name="Soderlund C."/>
            <person name="Wing R.A."/>
            <person name="Palmer L.E."/>
            <person name="de la Bastide M."/>
            <person name="Spiegel L."/>
            <person name="Nascimento L."/>
            <person name="Zutavern T."/>
            <person name="O'Shaughnessy A."/>
            <person name="Dike S."/>
            <person name="Dedhia N."/>
            <person name="Preston R."/>
            <person name="Balija V."/>
            <person name="McCombie W.R."/>
            <person name="Chow T."/>
            <person name="Chen H."/>
            <person name="Chung M."/>
            <person name="Chen C."/>
            <person name="Shaw J."/>
            <person name="Wu H."/>
            <person name="Hsiao K."/>
            <person name="Chao Y."/>
            <person name="Chu M."/>
            <person name="Cheng C."/>
            <person name="Hour A."/>
            <person name="Lee P."/>
            <person name="Lin S."/>
            <person name="Lin Y."/>
            <person name="Liou J."/>
            <person name="Liu S."/>
            <person name="Hsing Y."/>
            <person name="Raghuvanshi S."/>
            <person name="Mohanty A."/>
            <person name="Bharti A.K."/>
            <person name="Gaur A."/>
            <person name="Gupta V."/>
            <person name="Kumar D."/>
            <person name="Ravi V."/>
            <person name="Vij S."/>
            <person name="Kapur A."/>
            <person name="Khurana P."/>
            <person name="Khurana P."/>
            <person name="Khurana J.P."/>
            <person name="Tyagi A.K."/>
            <person name="Gaikwad K."/>
            <person name="Singh A."/>
            <person name="Dalal V."/>
            <person name="Srivastava S."/>
            <person name="Dixit A."/>
            <person name="Pal A.K."/>
            <person name="Ghazi I.A."/>
            <person name="Yadav M."/>
            <person name="Pandit A."/>
            <person name="Bhargava A."/>
            <person name="Sureshbabu K."/>
            <person name="Batra K."/>
            <person name="Sharma T.R."/>
            <person name="Mohapatra T."/>
            <person name="Singh N.K."/>
            <person name="Messing J."/>
            <person name="Nelson A.B."/>
            <person name="Fuks G."/>
            <person name="Kavchok S."/>
            <person name="Keizer G."/>
            <person name="Linton E."/>
            <person name="Llaca V."/>
            <person name="Song R."/>
            <person name="Tanyolac B."/>
            <person name="Young S."/>
            <person name="Ho-Il K."/>
            <person name="Hahn J.H."/>
            <person name="Sangsakoo G."/>
            <person name="Vanavichit A."/>
            <person name="de Mattos Luiz.A.T."/>
            <person name="Zimmer P.D."/>
            <person name="Malone G."/>
            <person name="Dellagostin O."/>
            <person name="de Oliveira A.C."/>
            <person name="Bevan M."/>
            <person name="Bancroft I."/>
            <person name="Minx P."/>
            <person name="Cordum H."/>
            <person name="Wilson R."/>
            <person name="Cheng Z."/>
            <person name="Jin W."/>
            <person name="Jiang J."/>
            <person name="Leong S.A."/>
            <person name="Iwama H."/>
            <person name="Gojobori T."/>
            <person name="Itoh T."/>
            <person name="Niimura Y."/>
            <person name="Fujii Y."/>
            <person name="Habara T."/>
            <person name="Sakai H."/>
            <person name="Sato Y."/>
            <person name="Wilson G."/>
            <person name="Kumar K."/>
            <person name="McCouch S."/>
            <person name="Juretic N."/>
            <person name="Hoen D."/>
            <person name="Wright S."/>
            <person name="Bruskiewich R."/>
            <person name="Bureau T."/>
            <person name="Miyao A."/>
            <person name="Hirochika H."/>
            <person name="Nishikawa T."/>
            <person name="Kadowaki K."/>
            <person name="Sugiura M."/>
            <person name="Burr B."/>
            <person name="Sasaki T."/>
        </authorList>
    </citation>
    <scope>NUCLEOTIDE SEQUENCE [LARGE SCALE GENOMIC DNA]</scope>
    <source>
        <strain evidence="3">cv. Nipponbare</strain>
    </source>
</reference>
<name>A0A0P0VYF2_ORYSJ</name>
<evidence type="ECO:0000313" key="2">
    <source>
        <dbReference type="EMBL" id="BAS84554.1"/>
    </source>
</evidence>
<accession>A0A0P0VYF2</accession>
<comment type="similarity">
    <text evidence="1">Belongs to the heme oxygenase family.</text>
</comment>
<sequence>IAVPEPSTAGSTYATYLTELAESNAPAFLSHYYNIYFAHTTGGVAIGNKISKKILEGRELEFYKWDSDVELLLKDTREKLNELSKHWSRKDRNLCLKEAAKCFQHLGRIVRLIIL</sequence>
<gene>
    <name evidence="2" type="ordered locus">Os03g0395000</name>
    <name evidence="2" type="ORF">OSNPB_030395000</name>
</gene>
<dbReference type="InterPro" id="IPR016084">
    <property type="entry name" value="Haem_Oase-like_multi-hlx"/>
</dbReference>
<reference evidence="2 3" key="3">
    <citation type="journal article" date="2013" name="Rice">
        <title>Improvement of the Oryza sativa Nipponbare reference genome using next generation sequence and optical map data.</title>
        <authorList>
            <person name="Kawahara Y."/>
            <person name="de la Bastide M."/>
            <person name="Hamilton J.P."/>
            <person name="Kanamori H."/>
            <person name="McCombie W.R."/>
            <person name="Ouyang S."/>
            <person name="Schwartz D.C."/>
            <person name="Tanaka T."/>
            <person name="Wu J."/>
            <person name="Zhou S."/>
            <person name="Childs K.L."/>
            <person name="Davidson R.M."/>
            <person name="Lin H."/>
            <person name="Quesada-Ocampo L."/>
            <person name="Vaillancourt B."/>
            <person name="Sakai H."/>
            <person name="Lee S.S."/>
            <person name="Kim J."/>
            <person name="Numa H."/>
            <person name="Itoh T."/>
            <person name="Buell C.R."/>
            <person name="Matsumoto T."/>
        </authorList>
    </citation>
    <scope>NUCLEOTIDE SEQUENCE [LARGE SCALE GENOMIC DNA]</scope>
    <source>
        <strain evidence="3">cv. Nipponbare</strain>
    </source>
</reference>
<dbReference type="InterPro" id="IPR002051">
    <property type="entry name" value="Haem_Oase"/>
</dbReference>
<dbReference type="ExpressionAtlas" id="A0A0P0VYF2">
    <property type="expression patterns" value="baseline and differential"/>
</dbReference>